<organism evidence="3 4">
    <name type="scientific">Seminavis robusta</name>
    <dbReference type="NCBI Taxonomy" id="568900"/>
    <lineage>
        <taxon>Eukaryota</taxon>
        <taxon>Sar</taxon>
        <taxon>Stramenopiles</taxon>
        <taxon>Ochrophyta</taxon>
        <taxon>Bacillariophyta</taxon>
        <taxon>Bacillariophyceae</taxon>
        <taxon>Bacillariophycidae</taxon>
        <taxon>Naviculales</taxon>
        <taxon>Naviculaceae</taxon>
        <taxon>Seminavis</taxon>
    </lineage>
</organism>
<feature type="region of interest" description="Disordered" evidence="1">
    <location>
        <begin position="177"/>
        <end position="202"/>
    </location>
</feature>
<proteinExistence type="predicted"/>
<evidence type="ECO:0000313" key="4">
    <source>
        <dbReference type="Proteomes" id="UP001153069"/>
    </source>
</evidence>
<evidence type="ECO:0000256" key="1">
    <source>
        <dbReference type="SAM" id="MobiDB-lite"/>
    </source>
</evidence>
<feature type="domain" description="DUF6824" evidence="2">
    <location>
        <begin position="82"/>
        <end position="165"/>
    </location>
</feature>
<evidence type="ECO:0000259" key="2">
    <source>
        <dbReference type="Pfam" id="PF20710"/>
    </source>
</evidence>
<protein>
    <submittedName>
        <fullName evidence="3">Nitrilase family, member 2</fullName>
    </submittedName>
</protein>
<dbReference type="EMBL" id="CAICTM010000595">
    <property type="protein sequence ID" value="CAB9513527.1"/>
    <property type="molecule type" value="Genomic_DNA"/>
</dbReference>
<name>A0A9N8E2X8_9STRA</name>
<evidence type="ECO:0000313" key="3">
    <source>
        <dbReference type="EMBL" id="CAB9513527.1"/>
    </source>
</evidence>
<comment type="caution">
    <text evidence="3">The sequence shown here is derived from an EMBL/GenBank/DDBJ whole genome shotgun (WGS) entry which is preliminary data.</text>
</comment>
<dbReference type="Pfam" id="PF20710">
    <property type="entry name" value="DUF6824"/>
    <property type="match status" value="1"/>
</dbReference>
<feature type="compositionally biased region" description="Low complexity" evidence="1">
    <location>
        <begin position="33"/>
        <end position="50"/>
    </location>
</feature>
<dbReference type="AlphaFoldDB" id="A0A9N8E2X8"/>
<sequence length="308" mass="34374">MNSELFEMFCASQLPIQSFASGISDDKMVHDNTSTSSTATATTTATASSSNSQPKRRTNVPKCIDKTKILLPIDFEPSEHSIICGNKRKYFNSPGNMKLRVLVKSFIPQYSKADGKLEKGYIVSKVMNMIRDACPVGAFIAMEKGRWWQVSERTSREKVGSYFRDCLSNKYASSAKNKIARRKTKREETKKQPMEATTMPEPVASLPPIQFTGLQALQMSGNLSNFPLATSSAISSLPRIQQLASLPNFMTQQLQQQNHFQFPSMQQITQQQQQQLNFVIDEEDSSISSGSASFYDVDDLAPVPLLEL</sequence>
<reference evidence="3" key="1">
    <citation type="submission" date="2020-06" db="EMBL/GenBank/DDBJ databases">
        <authorList>
            <consortium name="Plant Systems Biology data submission"/>
        </authorList>
    </citation>
    <scope>NUCLEOTIDE SEQUENCE</scope>
    <source>
        <strain evidence="3">D6</strain>
    </source>
</reference>
<gene>
    <name evidence="3" type="ORF">SEMRO_596_G172900.1</name>
</gene>
<keyword evidence="4" id="KW-1185">Reference proteome</keyword>
<feature type="region of interest" description="Disordered" evidence="1">
    <location>
        <begin position="30"/>
        <end position="59"/>
    </location>
</feature>
<dbReference type="OrthoDB" id="54299at2759"/>
<dbReference type="Proteomes" id="UP001153069">
    <property type="component" value="Unassembled WGS sequence"/>
</dbReference>
<accession>A0A9N8E2X8</accession>
<dbReference type="InterPro" id="IPR049227">
    <property type="entry name" value="DUF6824"/>
</dbReference>